<dbReference type="EMBL" id="FNSL01000001">
    <property type="protein sequence ID" value="SEB34806.1"/>
    <property type="molecule type" value="Genomic_DNA"/>
</dbReference>
<keyword evidence="4 10" id="KW-0808">Transferase</keyword>
<protein>
    <submittedName>
        <fullName evidence="10">Dolichyl-phosphate-mannose-protein mannosyltransferase</fullName>
    </submittedName>
</protein>
<dbReference type="AlphaFoldDB" id="A0A1H4IMB7"/>
<proteinExistence type="predicted"/>
<dbReference type="RefSeq" id="WP_244508953.1">
    <property type="nucleotide sequence ID" value="NZ_FNSL01000001.1"/>
</dbReference>
<keyword evidence="7 8" id="KW-0472">Membrane</keyword>
<keyword evidence="5 8" id="KW-0812">Transmembrane</keyword>
<organism evidence="10 11">
    <name type="scientific">Nitratireductor aquibiodomus</name>
    <dbReference type="NCBI Taxonomy" id="204799"/>
    <lineage>
        <taxon>Bacteria</taxon>
        <taxon>Pseudomonadati</taxon>
        <taxon>Pseudomonadota</taxon>
        <taxon>Alphaproteobacteria</taxon>
        <taxon>Hyphomicrobiales</taxon>
        <taxon>Phyllobacteriaceae</taxon>
        <taxon>Nitratireductor</taxon>
    </lineage>
</organism>
<dbReference type="Pfam" id="PF13231">
    <property type="entry name" value="PMT_2"/>
    <property type="match status" value="1"/>
</dbReference>
<evidence type="ECO:0000256" key="3">
    <source>
        <dbReference type="ARBA" id="ARBA00022676"/>
    </source>
</evidence>
<evidence type="ECO:0000256" key="8">
    <source>
        <dbReference type="SAM" id="Phobius"/>
    </source>
</evidence>
<evidence type="ECO:0000256" key="7">
    <source>
        <dbReference type="ARBA" id="ARBA00023136"/>
    </source>
</evidence>
<evidence type="ECO:0000259" key="9">
    <source>
        <dbReference type="Pfam" id="PF13231"/>
    </source>
</evidence>
<dbReference type="PANTHER" id="PTHR33908:SF9">
    <property type="entry name" value="BLL5595 PROTEIN"/>
    <property type="match status" value="1"/>
</dbReference>
<evidence type="ECO:0000256" key="6">
    <source>
        <dbReference type="ARBA" id="ARBA00022989"/>
    </source>
</evidence>
<dbReference type="PANTHER" id="PTHR33908">
    <property type="entry name" value="MANNOSYLTRANSFERASE YKCB-RELATED"/>
    <property type="match status" value="1"/>
</dbReference>
<keyword evidence="6 8" id="KW-1133">Transmembrane helix</keyword>
<keyword evidence="3 10" id="KW-0328">Glycosyltransferase</keyword>
<comment type="subcellular location">
    <subcellularLocation>
        <location evidence="1">Cell membrane</location>
        <topology evidence="1">Multi-pass membrane protein</topology>
    </subcellularLocation>
</comment>
<accession>A0A1H4IMB7</accession>
<dbReference type="GO" id="GO:0005886">
    <property type="term" value="C:plasma membrane"/>
    <property type="evidence" value="ECO:0007669"/>
    <property type="project" value="UniProtKB-SubCell"/>
</dbReference>
<feature type="transmembrane region" description="Helical" evidence="8">
    <location>
        <begin position="66"/>
        <end position="84"/>
    </location>
</feature>
<evidence type="ECO:0000313" key="10">
    <source>
        <dbReference type="EMBL" id="SEB34806.1"/>
    </source>
</evidence>
<feature type="transmembrane region" description="Helical" evidence="8">
    <location>
        <begin position="145"/>
        <end position="175"/>
    </location>
</feature>
<evidence type="ECO:0000256" key="4">
    <source>
        <dbReference type="ARBA" id="ARBA00022679"/>
    </source>
</evidence>
<keyword evidence="11" id="KW-1185">Reference proteome</keyword>
<dbReference type="Proteomes" id="UP000199064">
    <property type="component" value="Unassembled WGS sequence"/>
</dbReference>
<gene>
    <name evidence="10" type="ORF">SAMN05216452_0137</name>
</gene>
<evidence type="ECO:0000256" key="1">
    <source>
        <dbReference type="ARBA" id="ARBA00004651"/>
    </source>
</evidence>
<feature type="domain" description="Glycosyltransferase RgtA/B/C/D-like" evidence="9">
    <location>
        <begin position="45"/>
        <end position="205"/>
    </location>
</feature>
<feature type="transmembrane region" description="Helical" evidence="8">
    <location>
        <begin position="304"/>
        <end position="322"/>
    </location>
</feature>
<feature type="transmembrane region" description="Helical" evidence="8">
    <location>
        <begin position="275"/>
        <end position="298"/>
    </location>
</feature>
<dbReference type="GO" id="GO:0009103">
    <property type="term" value="P:lipopolysaccharide biosynthetic process"/>
    <property type="evidence" value="ECO:0007669"/>
    <property type="project" value="UniProtKB-ARBA"/>
</dbReference>
<dbReference type="InterPro" id="IPR038731">
    <property type="entry name" value="RgtA/B/C-like"/>
</dbReference>
<sequence length="485" mass="53494">MGLLLAFFVALWTVYASLTQLNLDGFGDMLENYSWGIAWEQGYYKHPPLFAWITAAWFAVFPNVDWAYYLLSAVNGAALMFASWRIAVRFLDPWRAFLATALFFFLPPVTFLAIKYNANSAMLPFWAATVWFYLRFLEKRRLTDAVILGALAAASMLIKYFSAALLGAICLHVLFDREARSLLLKPGVWVASLVFIALVTPHLIWLFRNDFLPLTYVSEQGDGSAFIGVASTPRFLAALLAYLLPVVLVLLIAILRNGRGPWFDAAPFLALRETLAGRALLWTGFGALALTLLLGIVFTVQFSSVWALPLYFSAPIFLMLFVKPGRLEVQKPAIPAAVVLYGACLLTLSPFIYAQEAQNTSHYNDVPVRALAGEIENAWNVRYDTPLAYVAGDKILASGTTFYAASRPYSMQANSYALTPWITPQDVAVKGMAIACFDGQKGCLAQALELSGVGADTQDLTVPGFGGERRWTVRVFFVPPAGFGT</sequence>
<evidence type="ECO:0000256" key="2">
    <source>
        <dbReference type="ARBA" id="ARBA00022475"/>
    </source>
</evidence>
<dbReference type="GO" id="GO:0016763">
    <property type="term" value="F:pentosyltransferase activity"/>
    <property type="evidence" value="ECO:0007669"/>
    <property type="project" value="TreeGrafter"/>
</dbReference>
<reference evidence="11" key="1">
    <citation type="submission" date="2016-10" db="EMBL/GenBank/DDBJ databases">
        <authorList>
            <person name="Varghese N."/>
            <person name="Submissions S."/>
        </authorList>
    </citation>
    <scope>NUCLEOTIDE SEQUENCE [LARGE SCALE GENOMIC DNA]</scope>
    <source>
        <strain evidence="11">ES.061</strain>
    </source>
</reference>
<feature type="transmembrane region" description="Helical" evidence="8">
    <location>
        <begin position="334"/>
        <end position="353"/>
    </location>
</feature>
<dbReference type="InterPro" id="IPR050297">
    <property type="entry name" value="LipidA_mod_glycosyltrf_83"/>
</dbReference>
<feature type="transmembrane region" description="Helical" evidence="8">
    <location>
        <begin position="235"/>
        <end position="255"/>
    </location>
</feature>
<keyword evidence="2" id="KW-1003">Cell membrane</keyword>
<evidence type="ECO:0000256" key="5">
    <source>
        <dbReference type="ARBA" id="ARBA00022692"/>
    </source>
</evidence>
<feature type="transmembrane region" description="Helical" evidence="8">
    <location>
        <begin position="96"/>
        <end position="114"/>
    </location>
</feature>
<name>A0A1H4IMB7_9HYPH</name>
<feature type="transmembrane region" description="Helical" evidence="8">
    <location>
        <begin position="187"/>
        <end position="207"/>
    </location>
</feature>
<evidence type="ECO:0000313" key="11">
    <source>
        <dbReference type="Proteomes" id="UP000199064"/>
    </source>
</evidence>